<evidence type="ECO:0000256" key="1">
    <source>
        <dbReference type="ARBA" id="ARBA00003234"/>
    </source>
</evidence>
<dbReference type="PROSITE" id="PS51449">
    <property type="entry name" value="MTTASE_N"/>
    <property type="match status" value="1"/>
</dbReference>
<dbReference type="SFLD" id="SFLDG01082">
    <property type="entry name" value="B12-binding_domain_containing"/>
    <property type="match status" value="1"/>
</dbReference>
<dbReference type="KEGG" id="llo:LLO_2345"/>
<evidence type="ECO:0000259" key="16">
    <source>
        <dbReference type="PROSITE" id="PS51449"/>
    </source>
</evidence>
<protein>
    <recommendedName>
        <fullName evidence="10 14">tRNA-2-methylthio-N(6)-dimethylallyladenosine synthase</fullName>
        <ecNumber evidence="10 14">2.8.4.3</ecNumber>
    </recommendedName>
    <alternativeName>
        <fullName evidence="14">(Dimethylallyl)adenosine tRNA methylthiotransferase MiaB</fullName>
    </alternativeName>
    <alternativeName>
        <fullName evidence="14">tRNA-i(6)A37 methylthiotransferase</fullName>
    </alternativeName>
</protein>
<comment type="catalytic activity">
    <reaction evidence="11">
        <text>N(6)-dimethylallyladenosine(37) in tRNA + (sulfur carrier)-SH + AH2 + S-adenosyl-L-methionine = 2-thio-N(6)-dimethylallyladenosine(37) in tRNA + (sulfur carrier)-H + 5'-deoxyadenosine + L-methionine + A + H(+)</text>
        <dbReference type="Rhea" id="RHEA:36339"/>
        <dbReference type="Rhea" id="RHEA-COMP:10375"/>
        <dbReference type="Rhea" id="RHEA-COMP:10377"/>
        <dbReference type="Rhea" id="RHEA-COMP:14737"/>
        <dbReference type="Rhea" id="RHEA-COMP:14739"/>
        <dbReference type="ChEBI" id="CHEBI:13193"/>
        <dbReference type="ChEBI" id="CHEBI:15378"/>
        <dbReference type="ChEBI" id="CHEBI:17319"/>
        <dbReference type="ChEBI" id="CHEBI:17499"/>
        <dbReference type="ChEBI" id="CHEBI:29917"/>
        <dbReference type="ChEBI" id="CHEBI:57844"/>
        <dbReference type="ChEBI" id="CHEBI:59789"/>
        <dbReference type="ChEBI" id="CHEBI:64428"/>
        <dbReference type="ChEBI" id="CHEBI:74415"/>
        <dbReference type="ChEBI" id="CHEBI:74416"/>
    </reaction>
    <physiologicalReaction direction="left-to-right" evidence="11">
        <dbReference type="Rhea" id="RHEA:36340"/>
    </physiologicalReaction>
</comment>
<dbReference type="Pfam" id="PF00919">
    <property type="entry name" value="UPF0004"/>
    <property type="match status" value="1"/>
</dbReference>
<feature type="binding site" evidence="14">
    <location>
        <position position="157"/>
    </location>
    <ligand>
        <name>[4Fe-4S] cluster</name>
        <dbReference type="ChEBI" id="CHEBI:49883"/>
        <label>2</label>
        <note>4Fe-4S-S-AdoMet</note>
    </ligand>
</feature>
<comment type="cofactor">
    <cofactor evidence="14">
        <name>[4Fe-4S] cluster</name>
        <dbReference type="ChEBI" id="CHEBI:49883"/>
    </cofactor>
    <text evidence="14">Binds 2 [4Fe-4S] clusters. One cluster is coordinated with 3 cysteines and an exchangeable S-adenosyl-L-methionine.</text>
</comment>
<feature type="binding site" evidence="14">
    <location>
        <position position="83"/>
    </location>
    <ligand>
        <name>[4Fe-4S] cluster</name>
        <dbReference type="ChEBI" id="CHEBI:49883"/>
        <label>1</label>
    </ligand>
</feature>
<dbReference type="RefSeq" id="WP_012979292.1">
    <property type="nucleotide sequence ID" value="NC_013861.1"/>
</dbReference>
<evidence type="ECO:0000256" key="8">
    <source>
        <dbReference type="ARBA" id="ARBA00023004"/>
    </source>
</evidence>
<feature type="binding site" evidence="14">
    <location>
        <position position="164"/>
    </location>
    <ligand>
        <name>[4Fe-4S] cluster</name>
        <dbReference type="ChEBI" id="CHEBI:49883"/>
        <label>2</label>
        <note>4Fe-4S-S-AdoMet</note>
    </ligand>
</feature>
<dbReference type="PROSITE" id="PS51918">
    <property type="entry name" value="RADICAL_SAM"/>
    <property type="match status" value="1"/>
</dbReference>
<evidence type="ECO:0000256" key="7">
    <source>
        <dbReference type="ARBA" id="ARBA00022723"/>
    </source>
</evidence>
<dbReference type="GO" id="GO:0035597">
    <property type="term" value="F:tRNA-2-methylthio-N(6)-dimethylallyladenosine(37) synthase activity"/>
    <property type="evidence" value="ECO:0007669"/>
    <property type="project" value="UniProtKB-EC"/>
</dbReference>
<comment type="subcellular location">
    <subcellularLocation>
        <location evidence="14">Cytoplasm</location>
    </subcellularLocation>
</comment>
<dbReference type="InterPro" id="IPR013848">
    <property type="entry name" value="Methylthiotransferase_N"/>
</dbReference>
<evidence type="ECO:0000259" key="17">
    <source>
        <dbReference type="PROSITE" id="PS51918"/>
    </source>
</evidence>
<dbReference type="FunFam" id="3.80.30.20:FF:000001">
    <property type="entry name" value="tRNA-2-methylthio-N(6)-dimethylallyladenosine synthase 2"/>
    <property type="match status" value="1"/>
</dbReference>
<dbReference type="Pfam" id="PF04055">
    <property type="entry name" value="Radical_SAM"/>
    <property type="match status" value="1"/>
</dbReference>
<evidence type="ECO:0000313" key="19">
    <source>
        <dbReference type="Proteomes" id="UP000001060"/>
    </source>
</evidence>
<evidence type="ECO:0000256" key="14">
    <source>
        <dbReference type="HAMAP-Rule" id="MF_01864"/>
    </source>
</evidence>
<dbReference type="Gene3D" id="3.40.50.12160">
    <property type="entry name" value="Methylthiotransferase, N-terminal domain"/>
    <property type="match status" value="1"/>
</dbReference>
<proteinExistence type="inferred from homology"/>
<dbReference type="HAMAP" id="MF_01864">
    <property type="entry name" value="tRNA_metthiotr_MiaB"/>
    <property type="match status" value="1"/>
</dbReference>
<dbReference type="SUPFAM" id="SSF102114">
    <property type="entry name" value="Radical SAM enzymes"/>
    <property type="match status" value="1"/>
</dbReference>
<feature type="domain" description="TRAM" evidence="15">
    <location>
        <begin position="378"/>
        <end position="441"/>
    </location>
</feature>
<evidence type="ECO:0000256" key="6">
    <source>
        <dbReference type="ARBA" id="ARBA00022694"/>
    </source>
</evidence>
<dbReference type="InterPro" id="IPR006463">
    <property type="entry name" value="MiaB_methiolase"/>
</dbReference>
<dbReference type="GeneID" id="40926546"/>
<accession>D3HK02</accession>
<dbReference type="InterPro" id="IPR058240">
    <property type="entry name" value="rSAM_sf"/>
</dbReference>
<dbReference type="SMART" id="SM00729">
    <property type="entry name" value="Elp3"/>
    <property type="match status" value="1"/>
</dbReference>
<sequence length="447" mass="49946">MAKKLYIKTNGCQMNEYDSSKMADVLLQSHGLVKTDQVEDADVILLNTCSIREKAQEKVFSQLGQWREYKAKNPHVVIGVGGCVASQEGADIIKRAPFVDLVFGPQTLHRLPELLNERMEKKKPVVDISFPEIEKFDHLPAPRAEGPTAFVSIMEGCSKYCSFCVVPYTRGTEISRPFDDVLAECYQLATQGVREINLLGQNVNDYRGTMENGDIADLALLIHYLAAIEGIDRIRFTTSHPLAFSDNLINAYAEVPELANHLHLPVQSGSDRILGLMKRGYTALEFKSKIRKLRKIRPDIRLSTDIIVGFPGETDKDFQDTMDLVHEIGFDTSFSFIYSPRPGTPAANLPDDTPLEVKKQRLQILQNRLLLQASRYSQSMVGTIQKILVTGHSKKNSQQLSGRTECNRVVNFDGPAHLIGQFVDTQISDALPNSLRGRLIAAETETI</sequence>
<keyword evidence="19" id="KW-1185">Reference proteome</keyword>
<dbReference type="Pfam" id="PF01938">
    <property type="entry name" value="TRAM"/>
    <property type="match status" value="1"/>
</dbReference>
<feature type="domain" description="MTTase N-terminal" evidence="16">
    <location>
        <begin position="3"/>
        <end position="120"/>
    </location>
</feature>
<evidence type="ECO:0000256" key="5">
    <source>
        <dbReference type="ARBA" id="ARBA00022691"/>
    </source>
</evidence>
<dbReference type="InterPro" id="IPR002792">
    <property type="entry name" value="TRAM_dom"/>
</dbReference>
<gene>
    <name evidence="14 18" type="primary">miaB</name>
    <name evidence="18" type="ordered locus">LLO_2345</name>
</gene>
<dbReference type="EC" id="2.8.4.3" evidence="10 14"/>
<dbReference type="SFLD" id="SFLDG01061">
    <property type="entry name" value="methylthiotransferase"/>
    <property type="match status" value="1"/>
</dbReference>
<dbReference type="SFLD" id="SFLDF00273">
    <property type="entry name" value="(dimethylallyl)adenosine_tRNA"/>
    <property type="match status" value="1"/>
</dbReference>
<comment type="function">
    <text evidence="1 14">Catalyzes the methylthiolation of N6-(dimethylallyl)adenosine (i(6)A), leading to the formation of 2-methylthio-N6-(dimethylallyl)adenosine (ms(2)i(6)A) at position 37 in tRNAs that read codons beginning with uridine.</text>
</comment>
<keyword evidence="6 14" id="KW-0819">tRNA processing</keyword>
<dbReference type="STRING" id="661367.LLO_2345"/>
<dbReference type="PANTHER" id="PTHR43020:SF2">
    <property type="entry name" value="MITOCHONDRIAL TRNA METHYLTHIOTRANSFERASE CDK5RAP1"/>
    <property type="match status" value="1"/>
</dbReference>
<keyword evidence="9 14" id="KW-0411">Iron-sulfur</keyword>
<keyword evidence="8 14" id="KW-0408">Iron</keyword>
<dbReference type="CDD" id="cd01335">
    <property type="entry name" value="Radical_SAM"/>
    <property type="match status" value="1"/>
</dbReference>
<evidence type="ECO:0000256" key="12">
    <source>
        <dbReference type="ARBA" id="ARBA00052380"/>
    </source>
</evidence>
<dbReference type="SFLD" id="SFLDS00029">
    <property type="entry name" value="Radical_SAM"/>
    <property type="match status" value="1"/>
</dbReference>
<dbReference type="PROSITE" id="PS50926">
    <property type="entry name" value="TRAM"/>
    <property type="match status" value="1"/>
</dbReference>
<dbReference type="GO" id="GO:0046872">
    <property type="term" value="F:metal ion binding"/>
    <property type="evidence" value="ECO:0007669"/>
    <property type="project" value="UniProtKB-KW"/>
</dbReference>
<dbReference type="OrthoDB" id="9805215at2"/>
<feature type="domain" description="Radical SAM core" evidence="17">
    <location>
        <begin position="143"/>
        <end position="375"/>
    </location>
</feature>
<evidence type="ECO:0000256" key="11">
    <source>
        <dbReference type="ARBA" id="ARBA00050926"/>
    </source>
</evidence>
<evidence type="ECO:0000256" key="13">
    <source>
        <dbReference type="ARBA" id="ARBA00052587"/>
    </source>
</evidence>
<dbReference type="NCBIfam" id="TIGR00089">
    <property type="entry name" value="MiaB/RimO family radical SAM methylthiotransferase"/>
    <property type="match status" value="1"/>
</dbReference>
<dbReference type="eggNOG" id="COG0621">
    <property type="taxonomic scope" value="Bacteria"/>
</dbReference>
<dbReference type="GO" id="GO:0051539">
    <property type="term" value="F:4 iron, 4 sulfur cluster binding"/>
    <property type="evidence" value="ECO:0007669"/>
    <property type="project" value="UniProtKB-UniRule"/>
</dbReference>
<dbReference type="Gene3D" id="3.80.30.20">
    <property type="entry name" value="tm_1862 like domain"/>
    <property type="match status" value="1"/>
</dbReference>
<feature type="binding site" evidence="14">
    <location>
        <position position="49"/>
    </location>
    <ligand>
        <name>[4Fe-4S] cluster</name>
        <dbReference type="ChEBI" id="CHEBI:49883"/>
        <label>1</label>
    </ligand>
</feature>
<dbReference type="InterPro" id="IPR020612">
    <property type="entry name" value="Methylthiotransferase_CS"/>
</dbReference>
<dbReference type="InterPro" id="IPR007197">
    <property type="entry name" value="rSAM"/>
</dbReference>
<dbReference type="PROSITE" id="PS01278">
    <property type="entry name" value="MTTASE_RADICAL"/>
    <property type="match status" value="1"/>
</dbReference>
<keyword evidence="3 14" id="KW-0963">Cytoplasm</keyword>
<keyword evidence="7 14" id="KW-0479">Metal-binding</keyword>
<comment type="subunit">
    <text evidence="14">Monomer.</text>
</comment>
<evidence type="ECO:0000313" key="18">
    <source>
        <dbReference type="EMBL" id="CBJ12757.1"/>
    </source>
</evidence>
<dbReference type="PANTHER" id="PTHR43020">
    <property type="entry name" value="CDK5 REGULATORY SUBUNIT-ASSOCIATED PROTEIN 1"/>
    <property type="match status" value="1"/>
</dbReference>
<comment type="catalytic activity">
    <reaction evidence="12">
        <text>2-thio-N(6)-dimethylallyladenosine(37) in tRNA + S-adenosyl-L-methionine = 2-methylsulfanyl-N(6)-dimethylallyladenosine(37) in tRNA + S-adenosyl-L-homocysteine + H(+)</text>
        <dbReference type="Rhea" id="RHEA:37063"/>
        <dbReference type="Rhea" id="RHEA-COMP:10376"/>
        <dbReference type="Rhea" id="RHEA-COMP:10377"/>
        <dbReference type="ChEBI" id="CHEBI:15378"/>
        <dbReference type="ChEBI" id="CHEBI:57856"/>
        <dbReference type="ChEBI" id="CHEBI:59789"/>
        <dbReference type="ChEBI" id="CHEBI:74416"/>
        <dbReference type="ChEBI" id="CHEBI:74417"/>
    </reaction>
    <physiologicalReaction direction="left-to-right" evidence="12">
        <dbReference type="Rhea" id="RHEA:37064"/>
    </physiologicalReaction>
</comment>
<evidence type="ECO:0000256" key="4">
    <source>
        <dbReference type="ARBA" id="ARBA00022679"/>
    </source>
</evidence>
<dbReference type="Proteomes" id="UP000001060">
    <property type="component" value="Chromosome"/>
</dbReference>
<comment type="catalytic activity">
    <reaction evidence="13">
        <text>N(6)-dimethylallyladenosine(37) in tRNA + (sulfur carrier)-SH + AH2 + 2 S-adenosyl-L-methionine = 2-methylsulfanyl-N(6)-dimethylallyladenosine(37) in tRNA + (sulfur carrier)-H + 5'-deoxyadenosine + L-methionine + A + S-adenosyl-L-homocysteine + 2 H(+)</text>
        <dbReference type="Rhea" id="RHEA:37067"/>
        <dbReference type="Rhea" id="RHEA-COMP:10375"/>
        <dbReference type="Rhea" id="RHEA-COMP:10376"/>
        <dbReference type="Rhea" id="RHEA-COMP:14737"/>
        <dbReference type="Rhea" id="RHEA-COMP:14739"/>
        <dbReference type="ChEBI" id="CHEBI:13193"/>
        <dbReference type="ChEBI" id="CHEBI:15378"/>
        <dbReference type="ChEBI" id="CHEBI:17319"/>
        <dbReference type="ChEBI" id="CHEBI:17499"/>
        <dbReference type="ChEBI" id="CHEBI:29917"/>
        <dbReference type="ChEBI" id="CHEBI:57844"/>
        <dbReference type="ChEBI" id="CHEBI:57856"/>
        <dbReference type="ChEBI" id="CHEBI:59789"/>
        <dbReference type="ChEBI" id="CHEBI:64428"/>
        <dbReference type="ChEBI" id="CHEBI:74415"/>
        <dbReference type="ChEBI" id="CHEBI:74417"/>
        <dbReference type="EC" id="2.8.4.3"/>
    </reaction>
    <physiologicalReaction direction="left-to-right" evidence="13">
        <dbReference type="Rhea" id="RHEA:37068"/>
    </physiologicalReaction>
</comment>
<evidence type="ECO:0000256" key="10">
    <source>
        <dbReference type="ARBA" id="ARBA00033765"/>
    </source>
</evidence>
<organism evidence="18 19">
    <name type="scientific">Legionella longbeachae serogroup 1 (strain NSW150)</name>
    <dbReference type="NCBI Taxonomy" id="661367"/>
    <lineage>
        <taxon>Bacteria</taxon>
        <taxon>Pseudomonadati</taxon>
        <taxon>Pseudomonadota</taxon>
        <taxon>Gammaproteobacteria</taxon>
        <taxon>Legionellales</taxon>
        <taxon>Legionellaceae</taxon>
        <taxon>Legionella</taxon>
    </lineage>
</organism>
<dbReference type="EMBL" id="FN650140">
    <property type="protein sequence ID" value="CBJ12757.1"/>
    <property type="molecule type" value="Genomic_DNA"/>
</dbReference>
<keyword evidence="4 14" id="KW-0808">Transferase</keyword>
<reference evidence="18 19" key="1">
    <citation type="journal article" date="2010" name="PLoS Genet.">
        <title>Analysis of the Legionella longbeachae genome and transcriptome uncovers unique strategies to cause Legionnaires' disease.</title>
        <authorList>
            <person name="Cazalet C."/>
            <person name="Gomez-Valero L."/>
            <person name="Rusniok C."/>
            <person name="Lomma M."/>
            <person name="Dervins-Ravault D."/>
            <person name="Newton H."/>
            <person name="Sansom F."/>
            <person name="Jarraud S."/>
            <person name="Zidane N."/>
            <person name="Ma L."/>
            <person name="Bouchier C."/>
            <person name="Etienne J."/>
            <person name="Hartland E."/>
            <person name="Buchrieser C."/>
        </authorList>
    </citation>
    <scope>NUCLEOTIDE SEQUENCE [LARGE SCALE GENOMIC DNA]</scope>
    <source>
        <strain evidence="18 19">NSW150</strain>
    </source>
</reference>
<keyword evidence="2 14" id="KW-0004">4Fe-4S</keyword>
<dbReference type="HOGENOM" id="CLU_018697_2_0_6"/>
<evidence type="ECO:0000256" key="3">
    <source>
        <dbReference type="ARBA" id="ARBA00022490"/>
    </source>
</evidence>
<name>D3HK02_LEGLN</name>
<evidence type="ECO:0000256" key="9">
    <source>
        <dbReference type="ARBA" id="ARBA00023014"/>
    </source>
</evidence>
<comment type="similarity">
    <text evidence="14">Belongs to the methylthiotransferase family. MiaB subfamily.</text>
</comment>
<feature type="binding site" evidence="14">
    <location>
        <position position="12"/>
    </location>
    <ligand>
        <name>[4Fe-4S] cluster</name>
        <dbReference type="ChEBI" id="CHEBI:49883"/>
        <label>1</label>
    </ligand>
</feature>
<dbReference type="InterPro" id="IPR006638">
    <property type="entry name" value="Elp3/MiaA/NifB-like_rSAM"/>
</dbReference>
<evidence type="ECO:0000256" key="2">
    <source>
        <dbReference type="ARBA" id="ARBA00022485"/>
    </source>
</evidence>
<evidence type="ECO:0000259" key="15">
    <source>
        <dbReference type="PROSITE" id="PS50926"/>
    </source>
</evidence>
<feature type="binding site" evidence="14">
    <location>
        <position position="161"/>
    </location>
    <ligand>
        <name>[4Fe-4S] cluster</name>
        <dbReference type="ChEBI" id="CHEBI:49883"/>
        <label>2</label>
        <note>4Fe-4S-S-AdoMet</note>
    </ligand>
</feature>
<dbReference type="GO" id="GO:0005829">
    <property type="term" value="C:cytosol"/>
    <property type="evidence" value="ECO:0007669"/>
    <property type="project" value="TreeGrafter"/>
</dbReference>
<dbReference type="AlphaFoldDB" id="D3HK02"/>
<dbReference type="InterPro" id="IPR023404">
    <property type="entry name" value="rSAM_horseshoe"/>
</dbReference>
<dbReference type="NCBIfam" id="TIGR01574">
    <property type="entry name" value="miaB-methiolase"/>
    <property type="match status" value="1"/>
</dbReference>
<keyword evidence="5 14" id="KW-0949">S-adenosyl-L-methionine</keyword>
<dbReference type="InterPro" id="IPR038135">
    <property type="entry name" value="Methylthiotransferase_N_sf"/>
</dbReference>
<dbReference type="InterPro" id="IPR005839">
    <property type="entry name" value="Methylthiotransferase"/>
</dbReference>
<dbReference type="FunFam" id="3.40.50.12160:FF:000001">
    <property type="entry name" value="tRNA-2-methylthio-N(6)-dimethylallyladenosine synthase"/>
    <property type="match status" value="1"/>
</dbReference>